<comment type="caution">
    <text evidence="1">The sequence shown here is derived from an EMBL/GenBank/DDBJ whole genome shotgun (WGS) entry which is preliminary data.</text>
</comment>
<proteinExistence type="predicted"/>
<evidence type="ECO:0000313" key="1">
    <source>
        <dbReference type="EMBL" id="GEL54366.1"/>
    </source>
</evidence>
<dbReference type="AlphaFoldDB" id="A0AAN4R3J4"/>
<organism evidence="1 2">
    <name type="scientific">Asaia bogorensis NBRC 16594</name>
    <dbReference type="NCBI Taxonomy" id="1231624"/>
    <lineage>
        <taxon>Bacteria</taxon>
        <taxon>Pseudomonadati</taxon>
        <taxon>Pseudomonadota</taxon>
        <taxon>Alphaproteobacteria</taxon>
        <taxon>Acetobacterales</taxon>
        <taxon>Acetobacteraceae</taxon>
        <taxon>Asaia</taxon>
    </lineage>
</organism>
<name>A0AAN4R3J4_9PROT</name>
<evidence type="ECO:0000313" key="2">
    <source>
        <dbReference type="Proteomes" id="UP000321287"/>
    </source>
</evidence>
<gene>
    <name evidence="1" type="ORF">ABO01nite_23730</name>
</gene>
<dbReference type="Proteomes" id="UP000321287">
    <property type="component" value="Unassembled WGS sequence"/>
</dbReference>
<dbReference type="KEGG" id="abg:Asbog_01521"/>
<protein>
    <submittedName>
        <fullName evidence="1">Uncharacterized protein</fullName>
    </submittedName>
</protein>
<reference evidence="1 2" key="1">
    <citation type="submission" date="2019-07" db="EMBL/GenBank/DDBJ databases">
        <title>Whole genome shotgun sequence of Asaia bogorensis NBRC 16594.</title>
        <authorList>
            <person name="Hosoyama A."/>
            <person name="Uohara A."/>
            <person name="Ohji S."/>
            <person name="Ichikawa N."/>
        </authorList>
    </citation>
    <scope>NUCLEOTIDE SEQUENCE [LARGE SCALE GENOMIC DNA]</scope>
    <source>
        <strain evidence="1 2">NBRC 16594</strain>
    </source>
</reference>
<accession>A0AAN4R3J4</accession>
<keyword evidence="2" id="KW-1185">Reference proteome</keyword>
<dbReference type="EMBL" id="BJVS01000007">
    <property type="protein sequence ID" value="GEL54366.1"/>
    <property type="molecule type" value="Genomic_DNA"/>
</dbReference>
<sequence>MKDYPALSEFYDDLRIEVGGRFTFVGSYPKTAEQRTFPTPPGKFCVRNIVLCGEEDKPKEISFRLTLNGEELFETVQDISNVPSDQLPDSKNLVFYGMIVLEAFSFSQPGILESFVAVDGNDWQRSGWLRLTKKVD</sequence>